<evidence type="ECO:0000256" key="1">
    <source>
        <dbReference type="ARBA" id="ARBA00004382"/>
    </source>
</evidence>
<dbReference type="Pfam" id="PF13616">
    <property type="entry name" value="Rotamase_3"/>
    <property type="match status" value="1"/>
</dbReference>
<dbReference type="SUPFAM" id="SSF109998">
    <property type="entry name" value="Triger factor/SurA peptide-binding domain-like"/>
    <property type="match status" value="1"/>
</dbReference>
<dbReference type="InterPro" id="IPR052029">
    <property type="entry name" value="PpiD_chaperone"/>
</dbReference>
<dbReference type="Pfam" id="PF13624">
    <property type="entry name" value="SurA_N_3"/>
    <property type="match status" value="1"/>
</dbReference>
<dbReference type="PANTHER" id="PTHR47529">
    <property type="entry name" value="PEPTIDYL-PROLYL CIS-TRANS ISOMERASE D"/>
    <property type="match status" value="1"/>
</dbReference>
<dbReference type="SUPFAM" id="SSF54534">
    <property type="entry name" value="FKBP-like"/>
    <property type="match status" value="1"/>
</dbReference>
<evidence type="ECO:0000313" key="14">
    <source>
        <dbReference type="EMBL" id="PPE67078.1"/>
    </source>
</evidence>
<evidence type="ECO:0000259" key="13">
    <source>
        <dbReference type="PROSITE" id="PS50198"/>
    </source>
</evidence>
<accession>A0A2S5SWT2</accession>
<organism evidence="14 15">
    <name type="scientific">Caldimonas caldifontis</name>
    <dbReference type="NCBI Taxonomy" id="1452508"/>
    <lineage>
        <taxon>Bacteria</taxon>
        <taxon>Pseudomonadati</taxon>
        <taxon>Pseudomonadota</taxon>
        <taxon>Betaproteobacteria</taxon>
        <taxon>Burkholderiales</taxon>
        <taxon>Sphaerotilaceae</taxon>
        <taxon>Caldimonas</taxon>
    </lineage>
</organism>
<evidence type="ECO:0000256" key="5">
    <source>
        <dbReference type="ARBA" id="ARBA00022989"/>
    </source>
</evidence>
<dbReference type="GO" id="GO:0005886">
    <property type="term" value="C:plasma membrane"/>
    <property type="evidence" value="ECO:0007669"/>
    <property type="project" value="UniProtKB-SubCell"/>
</dbReference>
<evidence type="ECO:0000256" key="10">
    <source>
        <dbReference type="ARBA" id="ARBA00042775"/>
    </source>
</evidence>
<evidence type="ECO:0000256" key="3">
    <source>
        <dbReference type="ARBA" id="ARBA00022519"/>
    </source>
</evidence>
<dbReference type="PANTHER" id="PTHR47529:SF1">
    <property type="entry name" value="PERIPLASMIC CHAPERONE PPID"/>
    <property type="match status" value="1"/>
</dbReference>
<gene>
    <name evidence="14" type="ORF">C1704_06415</name>
</gene>
<proteinExistence type="inferred from homology"/>
<keyword evidence="6 12" id="KW-0472">Membrane</keyword>
<keyword evidence="3" id="KW-0997">Cell inner membrane</keyword>
<dbReference type="Proteomes" id="UP000238605">
    <property type="component" value="Unassembled WGS sequence"/>
</dbReference>
<evidence type="ECO:0000256" key="11">
    <source>
        <dbReference type="PROSITE-ProRule" id="PRU00278"/>
    </source>
</evidence>
<keyword evidence="5 12" id="KW-1133">Transmembrane helix</keyword>
<feature type="transmembrane region" description="Helical" evidence="12">
    <location>
        <begin position="12"/>
        <end position="29"/>
    </location>
</feature>
<dbReference type="InterPro" id="IPR046357">
    <property type="entry name" value="PPIase_dom_sf"/>
</dbReference>
<dbReference type="InterPro" id="IPR027304">
    <property type="entry name" value="Trigger_fact/SurA_dom_sf"/>
</dbReference>
<dbReference type="Gene3D" id="3.10.50.40">
    <property type="match status" value="1"/>
</dbReference>
<comment type="similarity">
    <text evidence="8">Belongs to the PpiD chaperone family.</text>
</comment>
<dbReference type="EMBL" id="PSNX01000004">
    <property type="protein sequence ID" value="PPE67078.1"/>
    <property type="molecule type" value="Genomic_DNA"/>
</dbReference>
<sequence length="624" mass="68897">MFDAIRNNSRVLFFVLLLLIIPSFVFFGLDGYTQFREGRQVVATVAGQEITQGELDAAHRRSIERVRQQMPGVDLGMLDTPEMKQSTLDSLVRERVMALAADKLHLVTGDERVRRIFQSDPQFEFLRRPDGTVNQEILSAQGLSSQQFTESLRRDLSLRQVMAPLSASATAGRSVRDQAIDAFLQARDVQWTLFAASDYASRIQPTEEEIAAYYGDPANAAQFLSREHASIEYLVLDSEAVQQGISVSEDDLRKYYEENISRYSTPEERRASHILIRAEPGQRDAARAKAQELLDQLKARPEAFAELARQHSQDPGSAANGGDLDFFGRGAMVQPFEDAAFSLKPGETSGLVETDFGVHIIRVTAVRGGERKPYETVRDEIEKTVRAQLAQTRFAEVAEQFSNLVYEQPDSLQPAADALRLPVRKAERVERTPAPGAEGPLASARLLEALFSPDSLSTKRNTQAIEVGSGQLVSARIVEHSPARTLPLEEVRAQVRERVVARKAAEQARQEGQSKLAAWKAAPESAALGVSKTVSRLDAGELPPDVLRAALAASPDTLPAWVGVDLGSTGYAVVRVNKVLGRDTRPGGEQLEAQYAQVWGAAETQAYYESLKQRFKVKTQPLTR</sequence>
<evidence type="ECO:0000256" key="7">
    <source>
        <dbReference type="ARBA" id="ARBA00023186"/>
    </source>
</evidence>
<dbReference type="Gene3D" id="1.10.4030.10">
    <property type="entry name" value="Porin chaperone SurA, peptide-binding domain"/>
    <property type="match status" value="1"/>
</dbReference>
<dbReference type="OrthoDB" id="9812372at2"/>
<evidence type="ECO:0000256" key="2">
    <source>
        <dbReference type="ARBA" id="ARBA00022475"/>
    </source>
</evidence>
<evidence type="ECO:0000256" key="8">
    <source>
        <dbReference type="ARBA" id="ARBA00038408"/>
    </source>
</evidence>
<name>A0A2S5SWT2_9BURK</name>
<dbReference type="RefSeq" id="WP_104301908.1">
    <property type="nucleotide sequence ID" value="NZ_PSNX01000004.1"/>
</dbReference>
<feature type="domain" description="PpiC" evidence="13">
    <location>
        <begin position="266"/>
        <end position="365"/>
    </location>
</feature>
<evidence type="ECO:0000256" key="9">
    <source>
        <dbReference type="ARBA" id="ARBA00040743"/>
    </source>
</evidence>
<protein>
    <recommendedName>
        <fullName evidence="9">Periplasmic chaperone PpiD</fullName>
    </recommendedName>
    <alternativeName>
        <fullName evidence="10">Periplasmic folding chaperone</fullName>
    </alternativeName>
</protein>
<keyword evidence="11 14" id="KW-0413">Isomerase</keyword>
<evidence type="ECO:0000256" key="12">
    <source>
        <dbReference type="SAM" id="Phobius"/>
    </source>
</evidence>
<dbReference type="GO" id="GO:0003755">
    <property type="term" value="F:peptidyl-prolyl cis-trans isomerase activity"/>
    <property type="evidence" value="ECO:0007669"/>
    <property type="project" value="UniProtKB-KW"/>
</dbReference>
<keyword evidence="2" id="KW-1003">Cell membrane</keyword>
<evidence type="ECO:0000256" key="6">
    <source>
        <dbReference type="ARBA" id="ARBA00023136"/>
    </source>
</evidence>
<keyword evidence="4 12" id="KW-0812">Transmembrane</keyword>
<reference evidence="14 15" key="1">
    <citation type="submission" date="2018-02" db="EMBL/GenBank/DDBJ databases">
        <title>Reclassifiation of [Polyangium] brachysporum DSM 7029 as Guopingzhaonella breviflexa gen. nov., sp. nov., a member of the family Comamonadaceae.</title>
        <authorList>
            <person name="Tang B."/>
        </authorList>
    </citation>
    <scope>NUCLEOTIDE SEQUENCE [LARGE SCALE GENOMIC DNA]</scope>
    <source>
        <strain evidence="14 15">BCRC 80649</strain>
    </source>
</reference>
<dbReference type="InterPro" id="IPR000297">
    <property type="entry name" value="PPIase_PpiC"/>
</dbReference>
<evidence type="ECO:0000313" key="15">
    <source>
        <dbReference type="Proteomes" id="UP000238605"/>
    </source>
</evidence>
<keyword evidence="11" id="KW-0697">Rotamase</keyword>
<keyword evidence="15" id="KW-1185">Reference proteome</keyword>
<dbReference type="PROSITE" id="PS50198">
    <property type="entry name" value="PPIC_PPIASE_2"/>
    <property type="match status" value="1"/>
</dbReference>
<evidence type="ECO:0000256" key="4">
    <source>
        <dbReference type="ARBA" id="ARBA00022692"/>
    </source>
</evidence>
<dbReference type="AlphaFoldDB" id="A0A2S5SWT2"/>
<comment type="subcellular location">
    <subcellularLocation>
        <location evidence="1">Cell inner membrane</location>
        <topology evidence="1">Single-pass type II membrane protein</topology>
        <orientation evidence="1">Periplasmic side</orientation>
    </subcellularLocation>
</comment>
<comment type="caution">
    <text evidence="14">The sequence shown here is derived from an EMBL/GenBank/DDBJ whole genome shotgun (WGS) entry which is preliminary data.</text>
</comment>
<keyword evidence="7" id="KW-0143">Chaperone</keyword>